<gene>
    <name evidence="1" type="ORF">LX80_00076</name>
</gene>
<organism evidence="1 2">
    <name type="scientific">Hydrotalea sandarakina</name>
    <dbReference type="NCBI Taxonomy" id="1004304"/>
    <lineage>
        <taxon>Bacteria</taxon>
        <taxon>Pseudomonadati</taxon>
        <taxon>Bacteroidota</taxon>
        <taxon>Chitinophagia</taxon>
        <taxon>Chitinophagales</taxon>
        <taxon>Chitinophagaceae</taxon>
        <taxon>Hydrotalea</taxon>
    </lineage>
</organism>
<evidence type="ECO:0000313" key="1">
    <source>
        <dbReference type="EMBL" id="PZX65588.1"/>
    </source>
</evidence>
<keyword evidence="2" id="KW-1185">Reference proteome</keyword>
<dbReference type="InterPro" id="IPR021272">
    <property type="entry name" value="DUF2851"/>
</dbReference>
<comment type="caution">
    <text evidence="1">The sequence shown here is derived from an EMBL/GenBank/DDBJ whole genome shotgun (WGS) entry which is preliminary data.</text>
</comment>
<dbReference type="RefSeq" id="WP_245897891.1">
    <property type="nucleotide sequence ID" value="NZ_QKZV01000001.1"/>
</dbReference>
<dbReference type="AlphaFoldDB" id="A0A2W7RXU9"/>
<accession>A0A2W7RXU9</accession>
<reference evidence="1 2" key="1">
    <citation type="submission" date="2018-06" db="EMBL/GenBank/DDBJ databases">
        <title>Genomic Encyclopedia of Archaeal and Bacterial Type Strains, Phase II (KMG-II): from individual species to whole genera.</title>
        <authorList>
            <person name="Goeker M."/>
        </authorList>
    </citation>
    <scope>NUCLEOTIDE SEQUENCE [LARGE SCALE GENOMIC DNA]</scope>
    <source>
        <strain evidence="1 2">DSM 23241</strain>
    </source>
</reference>
<dbReference type="Pfam" id="PF11013">
    <property type="entry name" value="DUF2851"/>
    <property type="match status" value="1"/>
</dbReference>
<dbReference type="EMBL" id="QKZV01000001">
    <property type="protein sequence ID" value="PZX65588.1"/>
    <property type="molecule type" value="Genomic_DNA"/>
</dbReference>
<name>A0A2W7RXU9_9BACT</name>
<evidence type="ECO:0000313" key="2">
    <source>
        <dbReference type="Proteomes" id="UP000249720"/>
    </source>
</evidence>
<protein>
    <submittedName>
        <fullName evidence="1">Uncharacterized protein DUF2851</fullName>
    </submittedName>
</protein>
<proteinExistence type="predicted"/>
<dbReference type="Proteomes" id="UP000249720">
    <property type="component" value="Unassembled WGS sequence"/>
</dbReference>
<sequence>MLELQYLNERLLHFIWQFQYYNKSLLKTDTGELLKIVKPGTYNTHQGPDFAEAVIQIDGLTLVGNIEVHKNASDWQEHEHQSDPHFKNVILHVVWNNNQPVYDINGKLLPTLSLSNRIPKVLLERYALLLQNMQKIPCASFLPTIGHVNWVNWKERLAIEILLNRTNKIIQKLQATQGHWEAVFWHVLAYNFGLTQNAQLFQQMAENTPIQILAKHKNNIHQLEAMLLGQANFFHHQTFDDKYVQMLQKEYFFLQKKYALKPAAILPVFLRMRPANFPTLRLAQLAMLIHQSFHLFDAIKEAETIQQVMQLFQVTANDYWHYHYSLTDEPSERLPKKLGKQMLQTLMINTVCPMLFAYGHYHNNQRFKNKALHWLSLLPAEKNVITQQWEKYQVANQNALDSQALIQLTRCYCNEKKCLSCAIGHQILKQNI</sequence>